<feature type="region of interest" description="Disordered" evidence="6">
    <location>
        <begin position="353"/>
        <end position="372"/>
    </location>
</feature>
<comment type="similarity">
    <text evidence="2">Belongs to the cytochrome P450 family.</text>
</comment>
<dbReference type="PANTHER" id="PTHR24305:SF226">
    <property type="entry name" value="CYTOCHROME P450 MONOOXYGENASE"/>
    <property type="match status" value="1"/>
</dbReference>
<dbReference type="AlphaFoldDB" id="A0A9N9KR88"/>
<feature type="transmembrane region" description="Helical" evidence="7">
    <location>
        <begin position="12"/>
        <end position="31"/>
    </location>
</feature>
<keyword evidence="7" id="KW-1133">Transmembrane helix</keyword>
<gene>
    <name evidence="8" type="ORF">HYFRA_00007474</name>
</gene>
<dbReference type="Proteomes" id="UP000696280">
    <property type="component" value="Unassembled WGS sequence"/>
</dbReference>
<dbReference type="GO" id="GO:0020037">
    <property type="term" value="F:heme binding"/>
    <property type="evidence" value="ECO:0007669"/>
    <property type="project" value="InterPro"/>
</dbReference>
<dbReference type="OrthoDB" id="1470350at2759"/>
<dbReference type="PRINTS" id="PR00465">
    <property type="entry name" value="EP450IV"/>
</dbReference>
<evidence type="ECO:0000256" key="1">
    <source>
        <dbReference type="ARBA" id="ARBA00001971"/>
    </source>
</evidence>
<evidence type="ECO:0000313" key="9">
    <source>
        <dbReference type="Proteomes" id="UP000696280"/>
    </source>
</evidence>
<keyword evidence="5" id="KW-0349">Heme</keyword>
<dbReference type="Pfam" id="PF00067">
    <property type="entry name" value="p450"/>
    <property type="match status" value="1"/>
</dbReference>
<dbReference type="InterPro" id="IPR002403">
    <property type="entry name" value="Cyt_P450_E_grp-IV"/>
</dbReference>
<keyword evidence="9" id="KW-1185">Reference proteome</keyword>
<keyword evidence="7" id="KW-0812">Transmembrane</keyword>
<sequence length="400" mass="45234">MSYSFAGLTSGGWVTYSITVVIIMIIYNAFLHPLSKVPGPFFARVSGLPSWYSAMSGDRHIWLWQLFQIYGPKVRITPNTVVFCDPVAYRDIYSNKANGPKGPFYEAWQKDEYDVNTFSTREKKVHACRRKMLNQSFTEQSLLASQPFMVKHVDRWIELLLLGTQDGEWSEPMNFADLSDTLVFDIMGDLCFGTSFNIKEPGENPFRVIPHSVVQYMQFFYPLKPQLTGYTYLRACIDETMRLSPSGPSELPRQVLKGGTIINGDFYPEGTIVGASGWATGHNEGVYGDAEVFRPERWIPDEGTGVTQEEVNILRANFHPFAKGPGYCPGKNIAILELSITIARMLHRLEVRKPPTGENSLGEGNPNGGWGKRNKNIFQIQDSYISVRNGPMVQFKKRRV</sequence>
<evidence type="ECO:0000256" key="7">
    <source>
        <dbReference type="SAM" id="Phobius"/>
    </source>
</evidence>
<feature type="binding site" description="axial binding residue" evidence="5">
    <location>
        <position position="328"/>
    </location>
    <ligand>
        <name>heme</name>
        <dbReference type="ChEBI" id="CHEBI:30413"/>
    </ligand>
    <ligandPart>
        <name>Fe</name>
        <dbReference type="ChEBI" id="CHEBI:18248"/>
    </ligandPart>
</feature>
<dbReference type="InterPro" id="IPR036396">
    <property type="entry name" value="Cyt_P450_sf"/>
</dbReference>
<keyword evidence="3 5" id="KW-0479">Metal-binding</keyword>
<name>A0A9N9KR88_9HELO</name>
<dbReference type="GO" id="GO:0005506">
    <property type="term" value="F:iron ion binding"/>
    <property type="evidence" value="ECO:0007669"/>
    <property type="project" value="InterPro"/>
</dbReference>
<evidence type="ECO:0000256" key="2">
    <source>
        <dbReference type="ARBA" id="ARBA00010617"/>
    </source>
</evidence>
<dbReference type="GO" id="GO:0016705">
    <property type="term" value="F:oxidoreductase activity, acting on paired donors, with incorporation or reduction of molecular oxygen"/>
    <property type="evidence" value="ECO:0007669"/>
    <property type="project" value="InterPro"/>
</dbReference>
<dbReference type="Gene3D" id="1.10.630.10">
    <property type="entry name" value="Cytochrome P450"/>
    <property type="match status" value="2"/>
</dbReference>
<protein>
    <submittedName>
        <fullName evidence="8">Uncharacterized protein</fullName>
    </submittedName>
</protein>
<evidence type="ECO:0000256" key="4">
    <source>
        <dbReference type="ARBA" id="ARBA00023004"/>
    </source>
</evidence>
<keyword evidence="7" id="KW-0472">Membrane</keyword>
<dbReference type="PANTHER" id="PTHR24305">
    <property type="entry name" value="CYTOCHROME P450"/>
    <property type="match status" value="1"/>
</dbReference>
<comment type="cofactor">
    <cofactor evidence="1 5">
        <name>heme</name>
        <dbReference type="ChEBI" id="CHEBI:30413"/>
    </cofactor>
</comment>
<reference evidence="8" key="1">
    <citation type="submission" date="2021-07" db="EMBL/GenBank/DDBJ databases">
        <authorList>
            <person name="Durling M."/>
        </authorList>
    </citation>
    <scope>NUCLEOTIDE SEQUENCE</scope>
</reference>
<comment type="caution">
    <text evidence="8">The sequence shown here is derived from an EMBL/GenBank/DDBJ whole genome shotgun (WGS) entry which is preliminary data.</text>
</comment>
<evidence type="ECO:0000313" key="8">
    <source>
        <dbReference type="EMBL" id="CAG8951558.1"/>
    </source>
</evidence>
<dbReference type="SUPFAM" id="SSF48264">
    <property type="entry name" value="Cytochrome P450"/>
    <property type="match status" value="1"/>
</dbReference>
<dbReference type="EMBL" id="CAJVRL010000043">
    <property type="protein sequence ID" value="CAG8951558.1"/>
    <property type="molecule type" value="Genomic_DNA"/>
</dbReference>
<dbReference type="GO" id="GO:0004497">
    <property type="term" value="F:monooxygenase activity"/>
    <property type="evidence" value="ECO:0007669"/>
    <property type="project" value="UniProtKB-KW"/>
</dbReference>
<evidence type="ECO:0000256" key="5">
    <source>
        <dbReference type="PIRSR" id="PIRSR602403-1"/>
    </source>
</evidence>
<dbReference type="InterPro" id="IPR001128">
    <property type="entry name" value="Cyt_P450"/>
</dbReference>
<evidence type="ECO:0000256" key="6">
    <source>
        <dbReference type="SAM" id="MobiDB-lite"/>
    </source>
</evidence>
<proteinExistence type="inferred from homology"/>
<accession>A0A9N9KR88</accession>
<dbReference type="InterPro" id="IPR050121">
    <property type="entry name" value="Cytochrome_P450_monoxygenase"/>
</dbReference>
<keyword evidence="4 5" id="KW-0408">Iron</keyword>
<evidence type="ECO:0000256" key="3">
    <source>
        <dbReference type="ARBA" id="ARBA00022723"/>
    </source>
</evidence>
<organism evidence="8 9">
    <name type="scientific">Hymenoscyphus fraxineus</name>
    <dbReference type="NCBI Taxonomy" id="746836"/>
    <lineage>
        <taxon>Eukaryota</taxon>
        <taxon>Fungi</taxon>
        <taxon>Dikarya</taxon>
        <taxon>Ascomycota</taxon>
        <taxon>Pezizomycotina</taxon>
        <taxon>Leotiomycetes</taxon>
        <taxon>Helotiales</taxon>
        <taxon>Helotiaceae</taxon>
        <taxon>Hymenoscyphus</taxon>
    </lineage>
</organism>